<accession>A0A1G6NTI6</accession>
<dbReference type="STRING" id="1464122.SAMN05421737_11372"/>
<evidence type="ECO:0000256" key="1">
    <source>
        <dbReference type="SAM" id="Phobius"/>
    </source>
</evidence>
<feature type="transmembrane region" description="Helical" evidence="1">
    <location>
        <begin position="21"/>
        <end position="41"/>
    </location>
</feature>
<dbReference type="AlphaFoldDB" id="A0A1G6NTI6"/>
<sequence>MKRFKRWLKEGFRHPDQVKHAGGDIFTTVVGLSYAAIAHILRKKQQM</sequence>
<gene>
    <name evidence="2" type="ORF">SAMN05421737_11372</name>
</gene>
<keyword evidence="1" id="KW-0812">Transmembrane</keyword>
<keyword evidence="3" id="KW-1185">Reference proteome</keyword>
<evidence type="ECO:0000313" key="3">
    <source>
        <dbReference type="Proteomes" id="UP000242662"/>
    </source>
</evidence>
<protein>
    <submittedName>
        <fullName evidence="2">Uncharacterized protein</fullName>
    </submittedName>
</protein>
<reference evidence="3" key="1">
    <citation type="submission" date="2016-09" db="EMBL/GenBank/DDBJ databases">
        <authorList>
            <person name="Varghese N."/>
            <person name="Submissions S."/>
        </authorList>
    </citation>
    <scope>NUCLEOTIDE SEQUENCE [LARGE SCALE GENOMIC DNA]</scope>
    <source>
        <strain evidence="3">25nlg</strain>
    </source>
</reference>
<keyword evidence="1" id="KW-0472">Membrane</keyword>
<dbReference type="Proteomes" id="UP000242662">
    <property type="component" value="Unassembled WGS sequence"/>
</dbReference>
<dbReference type="RefSeq" id="WP_176763920.1">
    <property type="nucleotide sequence ID" value="NZ_FMYM01000013.1"/>
</dbReference>
<keyword evidence="1" id="KW-1133">Transmembrane helix</keyword>
<proteinExistence type="predicted"/>
<evidence type="ECO:0000313" key="2">
    <source>
        <dbReference type="EMBL" id="SDC71310.1"/>
    </source>
</evidence>
<organism evidence="2 3">
    <name type="scientific">Shouchella lonarensis</name>
    <dbReference type="NCBI Taxonomy" id="1464122"/>
    <lineage>
        <taxon>Bacteria</taxon>
        <taxon>Bacillati</taxon>
        <taxon>Bacillota</taxon>
        <taxon>Bacilli</taxon>
        <taxon>Bacillales</taxon>
        <taxon>Bacillaceae</taxon>
        <taxon>Shouchella</taxon>
    </lineage>
</organism>
<name>A0A1G6NTI6_9BACI</name>
<dbReference type="EMBL" id="FMYM01000013">
    <property type="protein sequence ID" value="SDC71310.1"/>
    <property type="molecule type" value="Genomic_DNA"/>
</dbReference>